<dbReference type="AlphaFoldDB" id="A0AAV0QLB2"/>
<accession>A0AAV0QLB2</accession>
<comment type="caution">
    <text evidence="1">The sequence shown here is derived from an EMBL/GenBank/DDBJ whole genome shotgun (WGS) entry which is preliminary data.</text>
</comment>
<reference evidence="1" key="1">
    <citation type="submission" date="2022-08" db="EMBL/GenBank/DDBJ databases">
        <authorList>
            <person name="Gutierrez-Valencia J."/>
        </authorList>
    </citation>
    <scope>NUCLEOTIDE SEQUENCE</scope>
</reference>
<evidence type="ECO:0000313" key="2">
    <source>
        <dbReference type="Proteomes" id="UP001154282"/>
    </source>
</evidence>
<evidence type="ECO:0000313" key="1">
    <source>
        <dbReference type="EMBL" id="CAI0545955.1"/>
    </source>
</evidence>
<dbReference type="EMBL" id="CAMGYJ010000009">
    <property type="protein sequence ID" value="CAI0545955.1"/>
    <property type="molecule type" value="Genomic_DNA"/>
</dbReference>
<proteinExistence type="predicted"/>
<organism evidence="1 2">
    <name type="scientific">Linum tenue</name>
    <dbReference type="NCBI Taxonomy" id="586396"/>
    <lineage>
        <taxon>Eukaryota</taxon>
        <taxon>Viridiplantae</taxon>
        <taxon>Streptophyta</taxon>
        <taxon>Embryophyta</taxon>
        <taxon>Tracheophyta</taxon>
        <taxon>Spermatophyta</taxon>
        <taxon>Magnoliopsida</taxon>
        <taxon>eudicotyledons</taxon>
        <taxon>Gunneridae</taxon>
        <taxon>Pentapetalae</taxon>
        <taxon>rosids</taxon>
        <taxon>fabids</taxon>
        <taxon>Malpighiales</taxon>
        <taxon>Linaceae</taxon>
        <taxon>Linum</taxon>
    </lineage>
</organism>
<protein>
    <submittedName>
        <fullName evidence="1">Uncharacterized protein</fullName>
    </submittedName>
</protein>
<gene>
    <name evidence="1" type="ORF">LITE_LOCUS43754</name>
</gene>
<keyword evidence="2" id="KW-1185">Reference proteome</keyword>
<sequence>MKGTLIMLLQQTILNGRNISTSHSHLVFWSCKRKDIWLMEIARMELMECLRK</sequence>
<name>A0AAV0QLB2_9ROSI</name>
<dbReference type="Proteomes" id="UP001154282">
    <property type="component" value="Unassembled WGS sequence"/>
</dbReference>